<sequence length="85" mass="9615">MAEEVVEVLLHLEETSPVRVVEHVPDIMQSQIELEGSPSRVIVIDAPREVGLRRVARVEYFIVDQVTGIAEILKLKVLFEPIFPP</sequence>
<evidence type="ECO:0000313" key="2">
    <source>
        <dbReference type="Proteomes" id="UP000034932"/>
    </source>
</evidence>
<proteinExistence type="predicted"/>
<evidence type="ECO:0000313" key="1">
    <source>
        <dbReference type="EMBL" id="KKQ93699.1"/>
    </source>
</evidence>
<gene>
    <name evidence="1" type="ORF">UT19_C0008G0024</name>
</gene>
<dbReference type="Proteomes" id="UP000034932">
    <property type="component" value="Unassembled WGS sequence"/>
</dbReference>
<protein>
    <submittedName>
        <fullName evidence="1">Uncharacterized protein</fullName>
    </submittedName>
</protein>
<name>A0A0G0P6G7_9BACT</name>
<accession>A0A0G0P6G7</accession>
<organism evidence="1 2">
    <name type="scientific">Candidatus Woesebacteria bacterium GW2011_GWB1_39_10b</name>
    <dbReference type="NCBI Taxonomy" id="1618573"/>
    <lineage>
        <taxon>Bacteria</taxon>
        <taxon>Candidatus Woeseibacteriota</taxon>
    </lineage>
</organism>
<dbReference type="STRING" id="1618573.UT19_C0008G0024"/>
<dbReference type="EMBL" id="LBVW01000008">
    <property type="protein sequence ID" value="KKQ93699.1"/>
    <property type="molecule type" value="Genomic_DNA"/>
</dbReference>
<dbReference type="AlphaFoldDB" id="A0A0G0P6G7"/>
<comment type="caution">
    <text evidence="1">The sequence shown here is derived from an EMBL/GenBank/DDBJ whole genome shotgun (WGS) entry which is preliminary data.</text>
</comment>
<reference evidence="1 2" key="1">
    <citation type="journal article" date="2015" name="Nature">
        <title>rRNA introns, odd ribosomes, and small enigmatic genomes across a large radiation of phyla.</title>
        <authorList>
            <person name="Brown C.T."/>
            <person name="Hug L.A."/>
            <person name="Thomas B.C."/>
            <person name="Sharon I."/>
            <person name="Castelle C.J."/>
            <person name="Singh A."/>
            <person name="Wilkins M.J."/>
            <person name="Williams K.H."/>
            <person name="Banfield J.F."/>
        </authorList>
    </citation>
    <scope>NUCLEOTIDE SEQUENCE [LARGE SCALE GENOMIC DNA]</scope>
</reference>